<reference evidence="2" key="1">
    <citation type="submission" date="2022-04" db="EMBL/GenBank/DDBJ databases">
        <title>Roseomonas acroporae sp. nov., isolated from coral Acropora digitifera.</title>
        <authorList>
            <person name="Sun H."/>
        </authorList>
    </citation>
    <scope>NUCLEOTIDE SEQUENCE</scope>
    <source>
        <strain evidence="2">NAR14</strain>
    </source>
</reference>
<dbReference type="RefSeq" id="WP_248666266.1">
    <property type="nucleotide sequence ID" value="NZ_JALPRX010000026.1"/>
</dbReference>
<comment type="caution">
    <text evidence="2">The sequence shown here is derived from an EMBL/GenBank/DDBJ whole genome shotgun (WGS) entry which is preliminary data.</text>
</comment>
<evidence type="ECO:0000256" key="1">
    <source>
        <dbReference type="SAM" id="MobiDB-lite"/>
    </source>
</evidence>
<feature type="region of interest" description="Disordered" evidence="1">
    <location>
        <begin position="56"/>
        <end position="101"/>
    </location>
</feature>
<proteinExistence type="predicted"/>
<sequence length="101" mass="10541">MSALALRRAATRPPCSCLTLPAELSLAELLHPDAPLPQRARIEALIAALIELLDLLDDDPNAEDGADGEEDAEAEENGDAEPDADAEASPVPLTEEDPACG</sequence>
<accession>A0A9X1YCU1</accession>
<dbReference type="EMBL" id="JALPRX010000026">
    <property type="protein sequence ID" value="MCK8784141.1"/>
    <property type="molecule type" value="Genomic_DNA"/>
</dbReference>
<organism evidence="2 3">
    <name type="scientific">Roseomonas acroporae</name>
    <dbReference type="NCBI Taxonomy" id="2937791"/>
    <lineage>
        <taxon>Bacteria</taxon>
        <taxon>Pseudomonadati</taxon>
        <taxon>Pseudomonadota</taxon>
        <taxon>Alphaproteobacteria</taxon>
        <taxon>Acetobacterales</taxon>
        <taxon>Roseomonadaceae</taxon>
        <taxon>Roseomonas</taxon>
    </lineage>
</organism>
<protein>
    <submittedName>
        <fullName evidence="2">Uncharacterized protein</fullName>
    </submittedName>
</protein>
<evidence type="ECO:0000313" key="2">
    <source>
        <dbReference type="EMBL" id="MCK8784141.1"/>
    </source>
</evidence>
<dbReference type="Proteomes" id="UP001139516">
    <property type="component" value="Unassembled WGS sequence"/>
</dbReference>
<name>A0A9X1YCU1_9PROT</name>
<dbReference type="AlphaFoldDB" id="A0A9X1YCU1"/>
<keyword evidence="3" id="KW-1185">Reference proteome</keyword>
<feature type="compositionally biased region" description="Acidic residues" evidence="1">
    <location>
        <begin position="56"/>
        <end position="86"/>
    </location>
</feature>
<gene>
    <name evidence="2" type="ORF">M0638_07095</name>
</gene>
<evidence type="ECO:0000313" key="3">
    <source>
        <dbReference type="Proteomes" id="UP001139516"/>
    </source>
</evidence>